<evidence type="ECO:0000256" key="1">
    <source>
        <dbReference type="SAM" id="SignalP"/>
    </source>
</evidence>
<dbReference type="Gene3D" id="3.40.30.10">
    <property type="entry name" value="Glutaredoxin"/>
    <property type="match status" value="1"/>
</dbReference>
<accession>A0A2U2BDM9</accession>
<dbReference type="OrthoDB" id="1097547at2"/>
<name>A0A2U2BDM9_9BACT</name>
<dbReference type="GO" id="GO:0016491">
    <property type="term" value="F:oxidoreductase activity"/>
    <property type="evidence" value="ECO:0007669"/>
    <property type="project" value="InterPro"/>
</dbReference>
<dbReference type="InterPro" id="IPR013766">
    <property type="entry name" value="Thioredoxin_domain"/>
</dbReference>
<feature type="domain" description="Thioredoxin" evidence="2">
    <location>
        <begin position="325"/>
        <end position="464"/>
    </location>
</feature>
<dbReference type="CDD" id="cd02966">
    <property type="entry name" value="TlpA_like_family"/>
    <property type="match status" value="1"/>
</dbReference>
<dbReference type="Proteomes" id="UP000244956">
    <property type="component" value="Unassembled WGS sequence"/>
</dbReference>
<dbReference type="Pfam" id="PF00578">
    <property type="entry name" value="AhpC-TSA"/>
    <property type="match status" value="1"/>
</dbReference>
<dbReference type="RefSeq" id="WP_109262630.1">
    <property type="nucleotide sequence ID" value="NZ_QEWP01000001.1"/>
</dbReference>
<dbReference type="SUPFAM" id="SSF52833">
    <property type="entry name" value="Thioredoxin-like"/>
    <property type="match status" value="1"/>
</dbReference>
<proteinExistence type="predicted"/>
<dbReference type="PANTHER" id="PTHR42852">
    <property type="entry name" value="THIOL:DISULFIDE INTERCHANGE PROTEIN DSBE"/>
    <property type="match status" value="1"/>
</dbReference>
<evidence type="ECO:0000313" key="3">
    <source>
        <dbReference type="EMBL" id="PWE01176.1"/>
    </source>
</evidence>
<evidence type="ECO:0000313" key="4">
    <source>
        <dbReference type="Proteomes" id="UP000244956"/>
    </source>
</evidence>
<dbReference type="PANTHER" id="PTHR42852:SF17">
    <property type="entry name" value="THIOREDOXIN-LIKE PROTEIN HI_1115"/>
    <property type="match status" value="1"/>
</dbReference>
<dbReference type="EMBL" id="QEWP01000001">
    <property type="protein sequence ID" value="PWE01176.1"/>
    <property type="molecule type" value="Genomic_DNA"/>
</dbReference>
<organism evidence="3 4">
    <name type="scientific">Marinilabilia rubra</name>
    <dbReference type="NCBI Taxonomy" id="2162893"/>
    <lineage>
        <taxon>Bacteria</taxon>
        <taxon>Pseudomonadati</taxon>
        <taxon>Bacteroidota</taxon>
        <taxon>Bacteroidia</taxon>
        <taxon>Marinilabiliales</taxon>
        <taxon>Marinilabiliaceae</taxon>
        <taxon>Marinilabilia</taxon>
    </lineage>
</organism>
<dbReference type="GO" id="GO:0016209">
    <property type="term" value="F:antioxidant activity"/>
    <property type="evidence" value="ECO:0007669"/>
    <property type="project" value="InterPro"/>
</dbReference>
<gene>
    <name evidence="3" type="ORF">DDZ16_01430</name>
</gene>
<sequence>MKSTFRRFCFIISGILLASSSLNGQPKEVRIFGHAPEYSKMAIVFEYYQNFLNYDKKELITVQINEEGNFNFSFPLNKITYAFSDLGRFRGFLYLEPGQEYELELPPFEPLTQSEKLNPFYQPEEILLGIANKDGNSLNPLIRDFNRAFDYQFNTNALKLLTTKNKQLTSTIIDSLEMRFPDEKDFFQAHKHFKYARLAMLTSRNPEKEIIGKYFYNRPVYFSLPAYWHTFKDVFSGYERQLKKKLFKSDSLNIQSLISSIQSDTLIKKTDLAEAVAVFSLHRSYHEKVIPEKTALKLLNQLKSQASIPEVKAIASSLYSKISALRTGMPAPEFTLYNFEGEDKSLEDYKGKFVYINFCHTDNYACQRDLRLLPKLHETFKRDLEIVTIIINNDFEEAKNFIEAHKNLNWEFLFFGMKANIIKDYNVRAVPLYYLINPDGQLVLSPAPSPNENFHDRFIEKYRDYRRQLQRKNPRENRSIFGP</sequence>
<dbReference type="InterPro" id="IPR050553">
    <property type="entry name" value="Thioredoxin_ResA/DsbE_sf"/>
</dbReference>
<reference evidence="3 4" key="1">
    <citation type="submission" date="2018-05" db="EMBL/GenBank/DDBJ databases">
        <title>Marinilabilia rubrum sp. nov., isolated from saltern sediment.</title>
        <authorList>
            <person name="Zhang R."/>
        </authorList>
    </citation>
    <scope>NUCLEOTIDE SEQUENCE [LARGE SCALE GENOMIC DNA]</scope>
    <source>
        <strain evidence="3 4">WTE16</strain>
    </source>
</reference>
<keyword evidence="1" id="KW-0732">Signal</keyword>
<dbReference type="InterPro" id="IPR000866">
    <property type="entry name" value="AhpC/TSA"/>
</dbReference>
<dbReference type="AlphaFoldDB" id="A0A2U2BDM9"/>
<keyword evidence="4" id="KW-1185">Reference proteome</keyword>
<dbReference type="PROSITE" id="PS51352">
    <property type="entry name" value="THIOREDOXIN_2"/>
    <property type="match status" value="1"/>
</dbReference>
<protein>
    <submittedName>
        <fullName evidence="3">TlpA family protein disulfide reductase</fullName>
    </submittedName>
</protein>
<evidence type="ECO:0000259" key="2">
    <source>
        <dbReference type="PROSITE" id="PS51352"/>
    </source>
</evidence>
<comment type="caution">
    <text evidence="3">The sequence shown here is derived from an EMBL/GenBank/DDBJ whole genome shotgun (WGS) entry which is preliminary data.</text>
</comment>
<feature type="signal peptide" evidence="1">
    <location>
        <begin position="1"/>
        <end position="24"/>
    </location>
</feature>
<feature type="chain" id="PRO_5015520926" evidence="1">
    <location>
        <begin position="25"/>
        <end position="483"/>
    </location>
</feature>
<dbReference type="InterPro" id="IPR036249">
    <property type="entry name" value="Thioredoxin-like_sf"/>
</dbReference>